<organism evidence="1 2">
    <name type="scientific">Candidatus Opimibacter skivensis</name>
    <dbReference type="NCBI Taxonomy" id="2982028"/>
    <lineage>
        <taxon>Bacteria</taxon>
        <taxon>Pseudomonadati</taxon>
        <taxon>Bacteroidota</taxon>
        <taxon>Saprospiria</taxon>
        <taxon>Saprospirales</taxon>
        <taxon>Saprospiraceae</taxon>
        <taxon>Candidatus Opimibacter</taxon>
    </lineage>
</organism>
<gene>
    <name evidence="1" type="ORF">IPP15_09620</name>
</gene>
<dbReference type="AlphaFoldDB" id="A0A9D7SV03"/>
<dbReference type="EMBL" id="JADKGY010000006">
    <property type="protein sequence ID" value="MBK9982664.1"/>
    <property type="molecule type" value="Genomic_DNA"/>
</dbReference>
<dbReference type="Proteomes" id="UP000808337">
    <property type="component" value="Unassembled WGS sequence"/>
</dbReference>
<accession>A0A9D7SV03</accession>
<sequence length="47" mass="5258">MLSLKSGLTYDDLPDSIVIRLRNLIAIDPDGNDLHIGSEPSYFIKIK</sequence>
<protein>
    <submittedName>
        <fullName evidence="1">Uncharacterized protein</fullName>
    </submittedName>
</protein>
<reference evidence="1 2" key="1">
    <citation type="submission" date="2020-10" db="EMBL/GenBank/DDBJ databases">
        <title>Connecting structure to function with the recovery of over 1000 high-quality activated sludge metagenome-assembled genomes encoding full-length rRNA genes using long-read sequencing.</title>
        <authorList>
            <person name="Singleton C.M."/>
            <person name="Petriglieri F."/>
            <person name="Kristensen J.M."/>
            <person name="Kirkegaard R.H."/>
            <person name="Michaelsen T.Y."/>
            <person name="Andersen M.H."/>
            <person name="Karst S.M."/>
            <person name="Dueholm M.S."/>
            <person name="Nielsen P.H."/>
            <person name="Albertsen M."/>
        </authorList>
    </citation>
    <scope>NUCLEOTIDE SEQUENCE [LARGE SCALE GENOMIC DNA]</scope>
    <source>
        <strain evidence="1">Ribe_18-Q3-R11-54_MAXAC.273</strain>
    </source>
</reference>
<evidence type="ECO:0000313" key="1">
    <source>
        <dbReference type="EMBL" id="MBK9982664.1"/>
    </source>
</evidence>
<comment type="caution">
    <text evidence="1">The sequence shown here is derived from an EMBL/GenBank/DDBJ whole genome shotgun (WGS) entry which is preliminary data.</text>
</comment>
<evidence type="ECO:0000313" key="2">
    <source>
        <dbReference type="Proteomes" id="UP000808337"/>
    </source>
</evidence>
<name>A0A9D7SV03_9BACT</name>
<proteinExistence type="predicted"/>